<keyword evidence="9" id="KW-1185">Reference proteome</keyword>
<sequence>MRNGWLYAVMLLFFILEGTVAQVFAPDAWGASWIVVPRFTLAGIVLIGLYAGRRKGLIFGLFFGLLYDVLYAQVIGVEVFTMGVMGYLAGLTSRYFHQNFILAVVDVIVLTALHEWITYEIYDLFNLASMSLLNLFMREILPTVVCSALFTLIVFRPFSYILNRTLLKKEIV</sequence>
<dbReference type="Gene3D" id="1.10.1760.20">
    <property type="match status" value="1"/>
</dbReference>
<dbReference type="NCBIfam" id="TIGR03426">
    <property type="entry name" value="shape_MreD"/>
    <property type="match status" value="1"/>
</dbReference>
<dbReference type="Proteomes" id="UP000217696">
    <property type="component" value="Chromosome"/>
</dbReference>
<evidence type="ECO:0000313" key="8">
    <source>
        <dbReference type="EMBL" id="BAU26998.1"/>
    </source>
</evidence>
<evidence type="ECO:0000256" key="3">
    <source>
        <dbReference type="ARBA" id="ARBA00022475"/>
    </source>
</evidence>
<dbReference type="OrthoDB" id="2678464at2"/>
<evidence type="ECO:0000256" key="2">
    <source>
        <dbReference type="ARBA" id="ARBA00007776"/>
    </source>
</evidence>
<organism evidence="8 9">
    <name type="scientific">Aneurinibacillus soli</name>
    <dbReference type="NCBI Taxonomy" id="1500254"/>
    <lineage>
        <taxon>Bacteria</taxon>
        <taxon>Bacillati</taxon>
        <taxon>Bacillota</taxon>
        <taxon>Bacilli</taxon>
        <taxon>Bacillales</taxon>
        <taxon>Paenibacillaceae</taxon>
        <taxon>Aneurinibacillus group</taxon>
        <taxon>Aneurinibacillus</taxon>
    </lineage>
</organism>
<dbReference type="GO" id="GO:0005886">
    <property type="term" value="C:plasma membrane"/>
    <property type="evidence" value="ECO:0007669"/>
    <property type="project" value="UniProtKB-SubCell"/>
</dbReference>
<dbReference type="AlphaFoldDB" id="A0A0U5B5N2"/>
<evidence type="ECO:0000256" key="4">
    <source>
        <dbReference type="ARBA" id="ARBA00022692"/>
    </source>
</evidence>
<gene>
    <name evidence="8" type="primary">mreD</name>
    <name evidence="8" type="ORF">CB4_01167</name>
</gene>
<accession>A0A0U5B5N2</accession>
<keyword evidence="7" id="KW-0472">Membrane</keyword>
<dbReference type="RefSeq" id="WP_096463992.1">
    <property type="nucleotide sequence ID" value="NZ_AP017312.1"/>
</dbReference>
<proteinExistence type="inferred from homology"/>
<evidence type="ECO:0000256" key="7">
    <source>
        <dbReference type="ARBA" id="ARBA00023136"/>
    </source>
</evidence>
<evidence type="ECO:0000313" key="9">
    <source>
        <dbReference type="Proteomes" id="UP000217696"/>
    </source>
</evidence>
<keyword evidence="6" id="KW-1133">Transmembrane helix</keyword>
<comment type="similarity">
    <text evidence="2">Belongs to the MreD family.</text>
</comment>
<keyword evidence="5" id="KW-0133">Cell shape</keyword>
<dbReference type="KEGG" id="asoc:CB4_01167"/>
<dbReference type="GO" id="GO:0008360">
    <property type="term" value="P:regulation of cell shape"/>
    <property type="evidence" value="ECO:0007669"/>
    <property type="project" value="UniProtKB-KW"/>
</dbReference>
<reference evidence="8 9" key="1">
    <citation type="submission" date="2015-12" db="EMBL/GenBank/DDBJ databases">
        <title>Genome sequence of Aneurinibacillus soli.</title>
        <authorList>
            <person name="Lee J.S."/>
            <person name="Lee K.C."/>
            <person name="Kim K.K."/>
            <person name="Lee B.W."/>
        </authorList>
    </citation>
    <scope>NUCLEOTIDE SEQUENCE [LARGE SCALE GENOMIC DNA]</scope>
    <source>
        <strain evidence="8 9">CB4</strain>
    </source>
</reference>
<dbReference type="EMBL" id="AP017312">
    <property type="protein sequence ID" value="BAU26998.1"/>
    <property type="molecule type" value="Genomic_DNA"/>
</dbReference>
<evidence type="ECO:0000256" key="1">
    <source>
        <dbReference type="ARBA" id="ARBA00004651"/>
    </source>
</evidence>
<name>A0A0U5B5N2_9BACL</name>
<evidence type="ECO:0000256" key="6">
    <source>
        <dbReference type="ARBA" id="ARBA00022989"/>
    </source>
</evidence>
<evidence type="ECO:0000256" key="5">
    <source>
        <dbReference type="ARBA" id="ARBA00022960"/>
    </source>
</evidence>
<keyword evidence="3" id="KW-1003">Cell membrane</keyword>
<protein>
    <submittedName>
        <fullName evidence="8">Rod shape-determining protein MreD</fullName>
    </submittedName>
</protein>
<dbReference type="Pfam" id="PF04093">
    <property type="entry name" value="MreD"/>
    <property type="match status" value="1"/>
</dbReference>
<dbReference type="InterPro" id="IPR007227">
    <property type="entry name" value="Cell_shape_determining_MreD"/>
</dbReference>
<comment type="subcellular location">
    <subcellularLocation>
        <location evidence="1">Cell membrane</location>
        <topology evidence="1">Multi-pass membrane protein</topology>
    </subcellularLocation>
</comment>
<keyword evidence="4" id="KW-0812">Transmembrane</keyword>